<dbReference type="EC" id="4.1.1.21" evidence="8"/>
<dbReference type="GO" id="GO:0005524">
    <property type="term" value="F:ATP binding"/>
    <property type="evidence" value="ECO:0007669"/>
    <property type="project" value="UniProtKB-KW"/>
</dbReference>
<protein>
    <submittedName>
        <fullName evidence="8">Phosphoribosylaminoimidazole carboxylase ATPase subunit</fullName>
        <ecNumber evidence="8">4.1.1.21</ecNumber>
    </submittedName>
</protein>
<dbReference type="Gene3D" id="3.40.50.20">
    <property type="match status" value="1"/>
</dbReference>
<keyword evidence="1" id="KW-0436">Ligase</keyword>
<dbReference type="GO" id="GO:0016874">
    <property type="term" value="F:ligase activity"/>
    <property type="evidence" value="ECO:0007669"/>
    <property type="project" value="UniProtKB-KW"/>
</dbReference>
<evidence type="ECO:0000256" key="3">
    <source>
        <dbReference type="ARBA" id="ARBA00022755"/>
    </source>
</evidence>
<dbReference type="InterPro" id="IPR013815">
    <property type="entry name" value="ATP_grasp_subdomain_1"/>
</dbReference>
<dbReference type="GO" id="GO:0046872">
    <property type="term" value="F:metal ion binding"/>
    <property type="evidence" value="ECO:0007669"/>
    <property type="project" value="InterPro"/>
</dbReference>
<proteinExistence type="inferred from homology"/>
<dbReference type="Pfam" id="PF02222">
    <property type="entry name" value="ATP-grasp"/>
    <property type="match status" value="1"/>
</dbReference>
<dbReference type="InterPro" id="IPR005875">
    <property type="entry name" value="PurK"/>
</dbReference>
<dbReference type="PANTHER" id="PTHR11609">
    <property type="entry name" value="PURINE BIOSYNTHESIS PROTEIN 6/7, PUR6/7"/>
    <property type="match status" value="1"/>
</dbReference>
<dbReference type="Gene3D" id="3.30.470.20">
    <property type="entry name" value="ATP-grasp fold, B domain"/>
    <property type="match status" value="1"/>
</dbReference>
<dbReference type="SUPFAM" id="SSF56059">
    <property type="entry name" value="Glutathione synthetase ATP-binding domain-like"/>
    <property type="match status" value="1"/>
</dbReference>
<dbReference type="InterPro" id="IPR040686">
    <property type="entry name" value="PurK_C"/>
</dbReference>
<evidence type="ECO:0000313" key="8">
    <source>
        <dbReference type="EMBL" id="VBB69076.1"/>
    </source>
</evidence>
<dbReference type="InterPro" id="IPR003135">
    <property type="entry name" value="ATP-grasp_carboxylate-amine"/>
</dbReference>
<comment type="pathway">
    <text evidence="5">Purine metabolism.</text>
</comment>
<dbReference type="GO" id="GO:0005829">
    <property type="term" value="C:cytosol"/>
    <property type="evidence" value="ECO:0007669"/>
    <property type="project" value="TreeGrafter"/>
</dbReference>
<dbReference type="HAMAP" id="MF_01928">
    <property type="entry name" value="PurK"/>
    <property type="match status" value="1"/>
</dbReference>
<dbReference type="Pfam" id="PF22660">
    <property type="entry name" value="RS_preATP-grasp-like"/>
    <property type="match status" value="1"/>
</dbReference>
<dbReference type="FunFam" id="3.40.50.20:FF:000016">
    <property type="entry name" value="N5-carboxyaminoimidazole ribonucleotide synthase"/>
    <property type="match status" value="1"/>
</dbReference>
<evidence type="ECO:0000256" key="1">
    <source>
        <dbReference type="ARBA" id="ARBA00022598"/>
    </source>
</evidence>
<organism evidence="8">
    <name type="scientific">invertebrate metagenome</name>
    <dbReference type="NCBI Taxonomy" id="1711999"/>
    <lineage>
        <taxon>unclassified sequences</taxon>
        <taxon>metagenomes</taxon>
        <taxon>organismal metagenomes</taxon>
    </lineage>
</organism>
<dbReference type="InterPro" id="IPR011054">
    <property type="entry name" value="Rudment_hybrid_motif"/>
</dbReference>
<dbReference type="InterPro" id="IPR054350">
    <property type="entry name" value="PurT/PurK_preATP-grasp"/>
</dbReference>
<dbReference type="Gene3D" id="3.30.1490.20">
    <property type="entry name" value="ATP-grasp fold, A domain"/>
    <property type="match status" value="1"/>
</dbReference>
<dbReference type="AlphaFoldDB" id="A0A484H553"/>
<name>A0A484H553_9ZZZZ</name>
<evidence type="ECO:0000256" key="2">
    <source>
        <dbReference type="ARBA" id="ARBA00022741"/>
    </source>
</evidence>
<dbReference type="SUPFAM" id="SSF52440">
    <property type="entry name" value="PreATP-grasp domain"/>
    <property type="match status" value="1"/>
</dbReference>
<reference evidence="8" key="1">
    <citation type="submission" date="2018-10" db="EMBL/GenBank/DDBJ databases">
        <authorList>
            <person name="Gruber-Vodicka H."/>
            <person name="Jaeckle O."/>
        </authorList>
    </citation>
    <scope>NUCLEOTIDE SEQUENCE</scope>
</reference>
<gene>
    <name evidence="8" type="ORF">RIEGSTA812A_PEG_549</name>
</gene>
<dbReference type="EMBL" id="LR026963">
    <property type="protein sequence ID" value="VBB69076.1"/>
    <property type="molecule type" value="Genomic_DNA"/>
</dbReference>
<keyword evidence="2" id="KW-0547">Nucleotide-binding</keyword>
<dbReference type="PROSITE" id="PS50975">
    <property type="entry name" value="ATP_GRASP"/>
    <property type="match status" value="1"/>
</dbReference>
<dbReference type="NCBIfam" id="NF004679">
    <property type="entry name" value="PRK06019.1-5"/>
    <property type="match status" value="1"/>
</dbReference>
<evidence type="ECO:0000256" key="5">
    <source>
        <dbReference type="ARBA" id="ARBA00025704"/>
    </source>
</evidence>
<evidence type="ECO:0000256" key="4">
    <source>
        <dbReference type="ARBA" id="ARBA00022840"/>
    </source>
</evidence>
<dbReference type="SUPFAM" id="SSF51246">
    <property type="entry name" value="Rudiment single hybrid motif"/>
    <property type="match status" value="1"/>
</dbReference>
<keyword evidence="8" id="KW-0456">Lyase</keyword>
<dbReference type="GO" id="GO:0004638">
    <property type="term" value="F:phosphoribosylaminoimidazole carboxylase activity"/>
    <property type="evidence" value="ECO:0007669"/>
    <property type="project" value="UniProtKB-EC"/>
</dbReference>
<keyword evidence="3" id="KW-0658">Purine biosynthesis</keyword>
<sequence length="370" mass="40723">MTILVHPIPPGSMIGIFGGGQLGRMATLAAARLGYRCHVFTPDTDSPAAQVAMATTVAPYEDVTALRAFAATVDVATFEFENIPIDSMRLVAEQIPVRPGWKVLEVAQDRVQEKIFFNTIGLQTAPWRRVVDQDNLAQAVMELGRPSLLKTARFGYDGKGQIRIDEHTGLEHAWHHIGAGIGVLEAVIDFTHEVSVIVARGTDGSWAAFDPAENIHVNHMLQTSLVPARLPAPLVEAAVEAGRRTAEILDMVGVLAVEMFVTREGHLLMNEMAPRPHNSGHWTLDACLTDQFEQFIRAVCGLPLGSPERHFDAEMLNLLGDDVVRWLDILEDPRARLHLYGKEDVRPGRKMGHVTHLKSRTSISTSVRPP</sequence>
<dbReference type="NCBIfam" id="TIGR01161">
    <property type="entry name" value="purK"/>
    <property type="match status" value="1"/>
</dbReference>
<dbReference type="NCBIfam" id="NF004675">
    <property type="entry name" value="PRK06019.1-1"/>
    <property type="match status" value="1"/>
</dbReference>
<dbReference type="Pfam" id="PF17769">
    <property type="entry name" value="PurK_C"/>
    <property type="match status" value="1"/>
</dbReference>
<feature type="compositionally biased region" description="Polar residues" evidence="6">
    <location>
        <begin position="360"/>
        <end position="370"/>
    </location>
</feature>
<dbReference type="FunFam" id="3.30.470.20:FF:000029">
    <property type="entry name" value="N5-carboxyaminoimidazole ribonucleotide synthase"/>
    <property type="match status" value="1"/>
</dbReference>
<dbReference type="NCBIfam" id="NF004676">
    <property type="entry name" value="PRK06019.1-2"/>
    <property type="match status" value="1"/>
</dbReference>
<evidence type="ECO:0000256" key="6">
    <source>
        <dbReference type="SAM" id="MobiDB-lite"/>
    </source>
</evidence>
<dbReference type="InterPro" id="IPR016185">
    <property type="entry name" value="PreATP-grasp_dom_sf"/>
</dbReference>
<accession>A0A484H553</accession>
<feature type="domain" description="ATP-grasp" evidence="7">
    <location>
        <begin position="114"/>
        <end position="300"/>
    </location>
</feature>
<dbReference type="PANTHER" id="PTHR11609:SF5">
    <property type="entry name" value="PHOSPHORIBOSYLAMINOIMIDAZOLE CARBOXYLASE"/>
    <property type="match status" value="1"/>
</dbReference>
<keyword evidence="4" id="KW-0067">ATP-binding</keyword>
<feature type="region of interest" description="Disordered" evidence="6">
    <location>
        <begin position="351"/>
        <end position="370"/>
    </location>
</feature>
<evidence type="ECO:0000259" key="7">
    <source>
        <dbReference type="PROSITE" id="PS50975"/>
    </source>
</evidence>
<dbReference type="GO" id="GO:0006189">
    <property type="term" value="P:'de novo' IMP biosynthetic process"/>
    <property type="evidence" value="ECO:0007669"/>
    <property type="project" value="InterPro"/>
</dbReference>
<dbReference type="InterPro" id="IPR011761">
    <property type="entry name" value="ATP-grasp"/>
</dbReference>